<dbReference type="ChiTaRS" id="CD6">
    <property type="organism name" value="human"/>
</dbReference>
<organism evidence="1">
    <name type="scientific">Homo sapiens</name>
    <name type="common">Human</name>
    <dbReference type="NCBI Taxonomy" id="9606"/>
    <lineage>
        <taxon>Eukaryota</taxon>
        <taxon>Metazoa</taxon>
        <taxon>Chordata</taxon>
        <taxon>Craniata</taxon>
        <taxon>Vertebrata</taxon>
        <taxon>Euteleostomi</taxon>
        <taxon>Mammalia</taxon>
        <taxon>Eutheria</taxon>
        <taxon>Euarchontoglires</taxon>
        <taxon>Primates</taxon>
        <taxon>Haplorrhini</taxon>
        <taxon>Catarrhini</taxon>
        <taxon>Hominidae</taxon>
        <taxon>Homo</taxon>
    </lineage>
</organism>
<accession>L8E9F6</accession>
<sequence length="69" mass="7754">MGARSIEMFSRKGLRSCTRPRVPMCLLELMRMLLGGMRDYVVLHPGLQTSPCSPQREAHGLRPGFVVLL</sequence>
<evidence type="ECO:0000313" key="1">
    <source>
        <dbReference type="EMBL" id="CCQ43371.1"/>
    </source>
</evidence>
<dbReference type="OrthoDB" id="536948at2759"/>
<dbReference type="EMBL" id="HF583874">
    <property type="protein sequence ID" value="CCQ43371.1"/>
    <property type="molecule type" value="Genomic_DNA"/>
</dbReference>
<proteinExistence type="predicted"/>
<reference evidence="1" key="1">
    <citation type="journal article" date="2013" name="PLoS ONE">
        <title>Direct detection of alternative open reading frames translation products in human significantly expands the proteome.</title>
        <authorList>
            <person name="Vanderperre B."/>
            <person name="Lucier J.-F."/>
            <person name="Motard J."/>
            <person name="Tremblay G."/>
            <person name="Vanderperre S."/>
            <person name="Wisztorski M."/>
            <person name="Salzet M."/>
            <person name="Boisvert F.-M."/>
            <person name="Roucou X."/>
        </authorList>
    </citation>
    <scope>NUCLEOTIDE SEQUENCE</scope>
</reference>
<gene>
    <name evidence="1" type="primary">CD6</name>
</gene>
<name>L8E9F6_HUMAN</name>
<protein>
    <submittedName>
        <fullName evidence="1">Alternative protein CD6</fullName>
    </submittedName>
</protein>
<dbReference type="AlphaFoldDB" id="L8E9F6"/>